<dbReference type="AlphaFoldDB" id="A0A1S8ASS8"/>
<dbReference type="InterPro" id="IPR011635">
    <property type="entry name" value="CARDB"/>
</dbReference>
<feature type="domain" description="CARDB" evidence="1">
    <location>
        <begin position="164"/>
        <end position="232"/>
    </location>
</feature>
<comment type="caution">
    <text evidence="2">The sequence shown here is derived from an EMBL/GenBank/DDBJ whole genome shotgun (WGS) entry which is preliminary data.</text>
</comment>
<evidence type="ECO:0000259" key="1">
    <source>
        <dbReference type="Pfam" id="PF07705"/>
    </source>
</evidence>
<dbReference type="RefSeq" id="WP_076142903.1">
    <property type="nucleotide sequence ID" value="NZ_LWLN01000001.1"/>
</dbReference>
<evidence type="ECO:0000313" key="2">
    <source>
        <dbReference type="EMBL" id="OLZ39554.1"/>
    </source>
</evidence>
<gene>
    <name evidence="2" type="ORF">A6E15_00500</name>
</gene>
<protein>
    <recommendedName>
        <fullName evidence="1">CARDB domain-containing protein</fullName>
    </recommendedName>
</protein>
<name>A0A1S8ASS8_9EURY</name>
<dbReference type="InterPro" id="IPR013783">
    <property type="entry name" value="Ig-like_fold"/>
</dbReference>
<accession>A0A1S8ASS8</accession>
<keyword evidence="3" id="KW-1185">Reference proteome</keyword>
<dbReference type="Proteomes" id="UP000189370">
    <property type="component" value="Unassembled WGS sequence"/>
</dbReference>
<dbReference type="OrthoDB" id="271491at2157"/>
<dbReference type="Gene3D" id="2.60.40.10">
    <property type="entry name" value="Immunoglobulins"/>
    <property type="match status" value="2"/>
</dbReference>
<dbReference type="Pfam" id="PF07705">
    <property type="entry name" value="CARDB"/>
    <property type="match status" value="2"/>
</dbReference>
<evidence type="ECO:0000313" key="3">
    <source>
        <dbReference type="Proteomes" id="UP000189370"/>
    </source>
</evidence>
<sequence length="379" mass="40125">MLSSRTLLVMAAVCFLFTLAIPTAALTVGEDRTSDEVVLEPTSSYAELDGSNELVLDFDGFNGNTAFVTRDVFTITVGEDADDIESVWIEHDVEGVAFYADGSEITPESRLELSPGDSQTVDVTVDTHVAKSTTETFSVVVEYEGDEVDDDSGSDSFIYGSSLSVSSTTVEAGETVTVNATYRNDGDGWGTETARLTVDGTVVDQRTVALSAGEKQTVSFERRMEWPGTYEVGIEGIGQQSVTVEGPQVEVSSAAVADTTITAGETTDVQTTVRNPSDGSLERTLELSVDGIVVDTRTVSIPAGGERTVAFRRSFDEPGTYAIAVSGVDAGTVTVGERAGFDVRNRELSPATTAALAPPATAGLLFLAVAANRRWSFVR</sequence>
<dbReference type="EMBL" id="LWLN01000001">
    <property type="protein sequence ID" value="OLZ39554.1"/>
    <property type="molecule type" value="Genomic_DNA"/>
</dbReference>
<dbReference type="STRING" id="301967.A6E15_00500"/>
<organism evidence="2 3">
    <name type="scientific">Natrinema saccharevitans</name>
    <dbReference type="NCBI Taxonomy" id="301967"/>
    <lineage>
        <taxon>Archaea</taxon>
        <taxon>Methanobacteriati</taxon>
        <taxon>Methanobacteriota</taxon>
        <taxon>Stenosarchaea group</taxon>
        <taxon>Halobacteria</taxon>
        <taxon>Halobacteriales</taxon>
        <taxon>Natrialbaceae</taxon>
        <taxon>Natrinema</taxon>
    </lineage>
</organism>
<feature type="domain" description="CARDB" evidence="1">
    <location>
        <begin position="251"/>
        <end position="326"/>
    </location>
</feature>
<proteinExistence type="predicted"/>
<reference evidence="3" key="1">
    <citation type="submission" date="2016-04" db="EMBL/GenBank/DDBJ databases">
        <authorList>
            <person name="Chen S.-C."/>
            <person name="Lai M.-C."/>
        </authorList>
    </citation>
    <scope>NUCLEOTIDE SEQUENCE [LARGE SCALE GENOMIC DNA]</scope>
    <source>
        <strain evidence="3">AB14</strain>
    </source>
</reference>